<protein>
    <recommendedName>
        <fullName evidence="7">Large ribosomal subunit protein uL23m</fullName>
    </recommendedName>
    <alternativeName>
        <fullName evidence="8">39S ribosomal protein L23, mitochondrial</fullName>
    </alternativeName>
</protein>
<evidence type="ECO:0000256" key="7">
    <source>
        <dbReference type="ARBA" id="ARBA00039977"/>
    </source>
</evidence>
<reference evidence="9 10" key="1">
    <citation type="submission" date="2018-11" db="EMBL/GenBank/DDBJ databases">
        <authorList>
            <consortium name="Pathogen Informatics"/>
        </authorList>
    </citation>
    <scope>NUCLEOTIDE SEQUENCE [LARGE SCALE GENOMIC DNA]</scope>
</reference>
<accession>A0A3P8AF40</accession>
<evidence type="ECO:0000313" key="10">
    <source>
        <dbReference type="Proteomes" id="UP000050761"/>
    </source>
</evidence>
<dbReference type="AlphaFoldDB" id="A0A183FUC3"/>
<evidence type="ECO:0000313" key="9">
    <source>
        <dbReference type="EMBL" id="VDO89793.1"/>
    </source>
</evidence>
<comment type="subunit">
    <text evidence="6">Component of the mitochondrial ribosome large subunit (39S) which comprises a 16S rRNA and about 50 distinct proteins.</text>
</comment>
<organism evidence="10 11">
    <name type="scientific">Heligmosomoides polygyrus</name>
    <name type="common">Parasitic roundworm</name>
    <dbReference type="NCBI Taxonomy" id="6339"/>
    <lineage>
        <taxon>Eukaryota</taxon>
        <taxon>Metazoa</taxon>
        <taxon>Ecdysozoa</taxon>
        <taxon>Nematoda</taxon>
        <taxon>Chromadorea</taxon>
        <taxon>Rhabditida</taxon>
        <taxon>Rhabditina</taxon>
        <taxon>Rhabditomorpha</taxon>
        <taxon>Strongyloidea</taxon>
        <taxon>Heligmosomidae</taxon>
        <taxon>Heligmosomoides</taxon>
    </lineage>
</organism>
<dbReference type="FunFam" id="3.30.70.330:FF:000284">
    <property type="entry name" value="39S ribosomal protein L23, mitochondrial"/>
    <property type="match status" value="1"/>
</dbReference>
<evidence type="ECO:0000256" key="2">
    <source>
        <dbReference type="ARBA" id="ARBA00006700"/>
    </source>
</evidence>
<evidence type="ECO:0000256" key="1">
    <source>
        <dbReference type="ARBA" id="ARBA00004173"/>
    </source>
</evidence>
<dbReference type="PANTHER" id="PTHR12059">
    <property type="entry name" value="RIBOSOMAL PROTEIN L23-RELATED"/>
    <property type="match status" value="1"/>
</dbReference>
<dbReference type="EMBL" id="UZAH01027226">
    <property type="protein sequence ID" value="VDO89793.1"/>
    <property type="molecule type" value="Genomic_DNA"/>
</dbReference>
<dbReference type="SUPFAM" id="SSF54189">
    <property type="entry name" value="Ribosomal proteins S24e, L23 and L15e"/>
    <property type="match status" value="1"/>
</dbReference>
<evidence type="ECO:0000256" key="5">
    <source>
        <dbReference type="ARBA" id="ARBA00023274"/>
    </source>
</evidence>
<keyword evidence="4" id="KW-0496">Mitochondrion</keyword>
<sequence length="158" mass="18470">MSSRLPRLWLQGGPQHRVFFPDFSITLLSAPTVGRNKLPANCVKFQVDVRMTKHDVKEYLTKIYNLPVRSVRMEVQMGDISWSTPLDFQYRKAMWKEEDKKIAYVFMSKDFEFIPPNIFAADEEDDQLQKVKDQQAKANVNSLFVNRDRKSVGEFYGV</sequence>
<evidence type="ECO:0000256" key="8">
    <source>
        <dbReference type="ARBA" id="ARBA00041375"/>
    </source>
</evidence>
<comment type="subcellular location">
    <subcellularLocation>
        <location evidence="1">Mitochondrion</location>
    </subcellularLocation>
</comment>
<evidence type="ECO:0000256" key="6">
    <source>
        <dbReference type="ARBA" id="ARBA00038782"/>
    </source>
</evidence>
<proteinExistence type="inferred from homology"/>
<dbReference type="InterPro" id="IPR012678">
    <property type="entry name" value="Ribosomal_uL23/eL15/eS24_sf"/>
</dbReference>
<keyword evidence="3" id="KW-0689">Ribosomal protein</keyword>
<dbReference type="Pfam" id="PF00276">
    <property type="entry name" value="Ribosomal_L23"/>
    <property type="match status" value="1"/>
</dbReference>
<dbReference type="WBParaSite" id="HPBE_0001177001-mRNA-1">
    <property type="protein sequence ID" value="HPBE_0001177001-mRNA-1"/>
    <property type="gene ID" value="HPBE_0001177001"/>
</dbReference>
<name>A0A183FUC3_HELPZ</name>
<keyword evidence="5" id="KW-0687">Ribonucleoprotein</keyword>
<gene>
    <name evidence="9" type="ORF">HPBE_LOCUS11771</name>
</gene>
<dbReference type="InterPro" id="IPR012677">
    <property type="entry name" value="Nucleotide-bd_a/b_plait_sf"/>
</dbReference>
<reference evidence="11" key="2">
    <citation type="submission" date="2019-09" db="UniProtKB">
        <authorList>
            <consortium name="WormBaseParasite"/>
        </authorList>
    </citation>
    <scope>IDENTIFICATION</scope>
</reference>
<accession>A0A183FUC3</accession>
<comment type="similarity">
    <text evidence="2">Belongs to the universal ribosomal protein uL23 family.</text>
</comment>
<dbReference type="GO" id="GO:0032543">
    <property type="term" value="P:mitochondrial translation"/>
    <property type="evidence" value="ECO:0007669"/>
    <property type="project" value="TreeGrafter"/>
</dbReference>
<dbReference type="GO" id="GO:0005762">
    <property type="term" value="C:mitochondrial large ribosomal subunit"/>
    <property type="evidence" value="ECO:0007669"/>
    <property type="project" value="TreeGrafter"/>
</dbReference>
<dbReference type="Proteomes" id="UP000050761">
    <property type="component" value="Unassembled WGS sequence"/>
</dbReference>
<evidence type="ECO:0000313" key="11">
    <source>
        <dbReference type="WBParaSite" id="HPBE_0001177001-mRNA-1"/>
    </source>
</evidence>
<dbReference type="Gene3D" id="3.30.70.330">
    <property type="match status" value="1"/>
</dbReference>
<dbReference type="OrthoDB" id="275582at2759"/>
<dbReference type="PANTHER" id="PTHR12059:SF5">
    <property type="entry name" value="LARGE RIBOSOMAL SUBUNIT PROTEIN UL23M"/>
    <property type="match status" value="1"/>
</dbReference>
<dbReference type="InterPro" id="IPR013025">
    <property type="entry name" value="Ribosomal_uL23-like"/>
</dbReference>
<evidence type="ECO:0000256" key="4">
    <source>
        <dbReference type="ARBA" id="ARBA00023128"/>
    </source>
</evidence>
<keyword evidence="10" id="KW-1185">Reference proteome</keyword>
<evidence type="ECO:0000256" key="3">
    <source>
        <dbReference type="ARBA" id="ARBA00022980"/>
    </source>
</evidence>
<dbReference type="GO" id="GO:0003735">
    <property type="term" value="F:structural constituent of ribosome"/>
    <property type="evidence" value="ECO:0007669"/>
    <property type="project" value="InterPro"/>
</dbReference>